<dbReference type="SUPFAM" id="SSF52200">
    <property type="entry name" value="Toll/Interleukin receptor TIR domain"/>
    <property type="match status" value="1"/>
</dbReference>
<accession>A0A1H4GFW7</accession>
<dbReference type="AlphaFoldDB" id="A0A1H4GFW7"/>
<keyword evidence="1" id="KW-0677">Repeat</keyword>
<dbReference type="PROSITE" id="PS50104">
    <property type="entry name" value="TIR"/>
    <property type="match status" value="1"/>
</dbReference>
<evidence type="ECO:0000256" key="2">
    <source>
        <dbReference type="ARBA" id="ARBA00022803"/>
    </source>
</evidence>
<protein>
    <submittedName>
        <fullName evidence="4">Tetratricopeptide repeat-containing protein</fullName>
    </submittedName>
</protein>
<evidence type="ECO:0000313" key="5">
    <source>
        <dbReference type="Proteomes" id="UP000199397"/>
    </source>
</evidence>
<dbReference type="InterPro" id="IPR002182">
    <property type="entry name" value="NB-ARC"/>
</dbReference>
<dbReference type="Pfam" id="PF13676">
    <property type="entry name" value="TIR_2"/>
    <property type="match status" value="1"/>
</dbReference>
<dbReference type="SMART" id="SM00028">
    <property type="entry name" value="TPR"/>
    <property type="match status" value="5"/>
</dbReference>
<dbReference type="Pfam" id="PF00931">
    <property type="entry name" value="NB-ARC"/>
    <property type="match status" value="1"/>
</dbReference>
<dbReference type="SUPFAM" id="SSF52540">
    <property type="entry name" value="P-loop containing nucleoside triphosphate hydrolases"/>
    <property type="match status" value="1"/>
</dbReference>
<dbReference type="PANTHER" id="PTHR45641:SF19">
    <property type="entry name" value="NEPHROCYSTIN-3"/>
    <property type="match status" value="1"/>
</dbReference>
<dbReference type="STRING" id="525918.SAMN05660964_03425"/>
<dbReference type="InterPro" id="IPR011990">
    <property type="entry name" value="TPR-like_helical_dom_sf"/>
</dbReference>
<dbReference type="Gene3D" id="3.40.50.10140">
    <property type="entry name" value="Toll/interleukin-1 receptor homology (TIR) domain"/>
    <property type="match status" value="1"/>
</dbReference>
<dbReference type="RefSeq" id="WP_093070597.1">
    <property type="nucleotide sequence ID" value="NZ_FNQP01000032.1"/>
</dbReference>
<evidence type="ECO:0000256" key="1">
    <source>
        <dbReference type="ARBA" id="ARBA00022737"/>
    </source>
</evidence>
<dbReference type="Gene3D" id="1.25.40.10">
    <property type="entry name" value="Tetratricopeptide repeat domain"/>
    <property type="match status" value="2"/>
</dbReference>
<dbReference type="InterPro" id="IPR019734">
    <property type="entry name" value="TPR_rpt"/>
</dbReference>
<gene>
    <name evidence="4" type="ORF">SAMN05660964_03425</name>
</gene>
<dbReference type="Gene3D" id="3.40.50.300">
    <property type="entry name" value="P-loop containing nucleotide triphosphate hydrolases"/>
    <property type="match status" value="1"/>
</dbReference>
<keyword evidence="5" id="KW-1185">Reference proteome</keyword>
<dbReference type="OrthoDB" id="1426235at2"/>
<dbReference type="InterPro" id="IPR000157">
    <property type="entry name" value="TIR_dom"/>
</dbReference>
<dbReference type="SMART" id="SM00255">
    <property type="entry name" value="TIR"/>
    <property type="match status" value="1"/>
</dbReference>
<keyword evidence="2" id="KW-0802">TPR repeat</keyword>
<feature type="domain" description="TIR" evidence="3">
    <location>
        <begin position="7"/>
        <end position="150"/>
    </location>
</feature>
<dbReference type="InterPro" id="IPR035897">
    <property type="entry name" value="Toll_tir_struct_dom_sf"/>
</dbReference>
<organism evidence="4 5">
    <name type="scientific">Thiothrix caldifontis</name>
    <dbReference type="NCBI Taxonomy" id="525918"/>
    <lineage>
        <taxon>Bacteria</taxon>
        <taxon>Pseudomonadati</taxon>
        <taxon>Pseudomonadota</taxon>
        <taxon>Gammaproteobacteria</taxon>
        <taxon>Thiotrichales</taxon>
        <taxon>Thiotrichaceae</taxon>
        <taxon>Thiothrix</taxon>
    </lineage>
</organism>
<dbReference type="SUPFAM" id="SSF48452">
    <property type="entry name" value="TPR-like"/>
    <property type="match status" value="1"/>
</dbReference>
<dbReference type="EMBL" id="FNQP01000032">
    <property type="protein sequence ID" value="SEB07778.1"/>
    <property type="molecule type" value="Genomic_DNA"/>
</dbReference>
<evidence type="ECO:0000259" key="3">
    <source>
        <dbReference type="PROSITE" id="PS50104"/>
    </source>
</evidence>
<evidence type="ECO:0000313" key="4">
    <source>
        <dbReference type="EMBL" id="SEB07778.1"/>
    </source>
</evidence>
<dbReference type="GO" id="GO:0007165">
    <property type="term" value="P:signal transduction"/>
    <property type="evidence" value="ECO:0007669"/>
    <property type="project" value="InterPro"/>
</dbReference>
<dbReference type="PANTHER" id="PTHR45641">
    <property type="entry name" value="TETRATRICOPEPTIDE REPEAT PROTEIN (AFU_ORTHOLOGUE AFUA_6G03870)"/>
    <property type="match status" value="1"/>
</dbReference>
<dbReference type="Proteomes" id="UP000199397">
    <property type="component" value="Unassembled WGS sequence"/>
</dbReference>
<name>A0A1H4GFW7_9GAMM</name>
<sequence>MVEQSVAPVKIFCSYSSEDESCFKEFKKHLGSLVSQKKITVWDDTKIKAGELWDTKIQKNLKSSDMILFLLSPDFVASEYCNRELELGKELRKEHDVALVGIYLKSCLYQGLIGDTQCVPKGENWVGHEKEEANRNKLWTEIVKDIEEKVDEILKNRDPNDLNSFSWDVQTSKNCGSIIESPESFIGREETVKWLHDITTKSKCGGIIVYGLFGNGKSTVVRYFAYKACQNNDFLGGIAYINFEQEDFRIYEKFLRQILYHLMGTPSDKFEIKECEQRLEDHLETSKCLIVIDKIRTESINEKIVHWLKSASKKSHILLVANYKHDLIDDFKGKSIHGLKSSDAEILFQQCWPEKTDISDKGIISDICKEVNYSPFLIEKLVNKYSHLDLREFVKKVKDYDFKKRSKDDKMIIRFWEDEIDKIYEDRLDDDAKEILNLCSLLNGEVSSFYTLSEISDVPDWQSAVKKCIDYDLLEKGRRKEDKLKKEEHKDHMISRSYFAAPLVRKKVLQKIDNEERLKSVSLRLACLAEKQAEIIEPANSDDNAQEVICDALDWFDIEWRNLYDCAMISCENNDIETFFKIVDSVLQFMIRRGHLKDCENLYIKALDKRQDTWGQAVLHNDLGVCFQFQSDFEKACKHYNESIKLQQEVLKDNKNDKRRHKLPKTYNSLGFTLQQQGKEKYSEGKPDEAKEKYINAEKKYAMALDLCRDIIDQKDRDGVDDKVIKEIKTEYAQTYNNLGWLYTRKFEEDKSTSSFNEANKNFKLSEERKSDDDSRYGQLLNRWGELHRLRGELHGLEGSYDEAKKYYLKSLKKLSSIAYRFELGVSYMGLGIIHEKERDYGEAKKNYEESLKCLNDEYRYSEERCRVLERLGELCKQLGEKCYDEIQDELRKARKAKGSLKGFS</sequence>
<dbReference type="InterPro" id="IPR027417">
    <property type="entry name" value="P-loop_NTPase"/>
</dbReference>
<reference evidence="4 5" key="1">
    <citation type="submission" date="2016-10" db="EMBL/GenBank/DDBJ databases">
        <authorList>
            <person name="de Groot N.N."/>
        </authorList>
    </citation>
    <scope>NUCLEOTIDE SEQUENCE [LARGE SCALE GENOMIC DNA]</scope>
    <source>
        <strain evidence="4 5">DSM 21228</strain>
    </source>
</reference>
<proteinExistence type="predicted"/>